<keyword evidence="3" id="KW-1003">Cell membrane</keyword>
<evidence type="ECO:0000313" key="10">
    <source>
        <dbReference type="Proteomes" id="UP001597097"/>
    </source>
</evidence>
<keyword evidence="6 8" id="KW-0472">Membrane</keyword>
<dbReference type="Gene3D" id="1.10.3720.10">
    <property type="entry name" value="MetI-like"/>
    <property type="match status" value="1"/>
</dbReference>
<accession>A0ABW4FZA8</accession>
<feature type="transmembrane region" description="Helical" evidence="8">
    <location>
        <begin position="33"/>
        <end position="60"/>
    </location>
</feature>
<reference evidence="10" key="1">
    <citation type="journal article" date="2019" name="Int. J. Syst. Evol. Microbiol.">
        <title>The Global Catalogue of Microorganisms (GCM) 10K type strain sequencing project: providing services to taxonomists for standard genome sequencing and annotation.</title>
        <authorList>
            <consortium name="The Broad Institute Genomics Platform"/>
            <consortium name="The Broad Institute Genome Sequencing Center for Infectious Disease"/>
            <person name="Wu L."/>
            <person name="Ma J."/>
        </authorList>
    </citation>
    <scope>NUCLEOTIDE SEQUENCE [LARGE SCALE GENOMIC DNA]</scope>
    <source>
        <strain evidence="10">CGMCC 1.15399</strain>
    </source>
</reference>
<proteinExistence type="predicted"/>
<keyword evidence="2" id="KW-0813">Transport</keyword>
<feature type="non-terminal residue" evidence="9">
    <location>
        <position position="98"/>
    </location>
</feature>
<organism evidence="9 10">
    <name type="scientific">Nonomuraea guangzhouensis</name>
    <dbReference type="NCBI Taxonomy" id="1291555"/>
    <lineage>
        <taxon>Bacteria</taxon>
        <taxon>Bacillati</taxon>
        <taxon>Actinomycetota</taxon>
        <taxon>Actinomycetes</taxon>
        <taxon>Streptosporangiales</taxon>
        <taxon>Streptosporangiaceae</taxon>
        <taxon>Nonomuraea</taxon>
    </lineage>
</organism>
<gene>
    <name evidence="9" type="ORF">ACFSJ0_02180</name>
</gene>
<dbReference type="EMBL" id="JBHUCM010000004">
    <property type="protein sequence ID" value="MFD1535821.1"/>
    <property type="molecule type" value="Genomic_DNA"/>
</dbReference>
<evidence type="ECO:0000256" key="1">
    <source>
        <dbReference type="ARBA" id="ARBA00004651"/>
    </source>
</evidence>
<keyword evidence="4 8" id="KW-0812">Transmembrane</keyword>
<dbReference type="PANTHER" id="PTHR43744">
    <property type="entry name" value="ABC TRANSPORTER PERMEASE PROTEIN MG189-RELATED-RELATED"/>
    <property type="match status" value="1"/>
</dbReference>
<dbReference type="SUPFAM" id="SSF161098">
    <property type="entry name" value="MetI-like"/>
    <property type="match status" value="1"/>
</dbReference>
<evidence type="ECO:0000313" key="9">
    <source>
        <dbReference type="EMBL" id="MFD1535821.1"/>
    </source>
</evidence>
<keyword evidence="10" id="KW-1185">Reference proteome</keyword>
<evidence type="ECO:0000256" key="2">
    <source>
        <dbReference type="ARBA" id="ARBA00022448"/>
    </source>
</evidence>
<evidence type="ECO:0000256" key="4">
    <source>
        <dbReference type="ARBA" id="ARBA00022692"/>
    </source>
</evidence>
<evidence type="ECO:0000256" key="5">
    <source>
        <dbReference type="ARBA" id="ARBA00022989"/>
    </source>
</evidence>
<feature type="region of interest" description="Disordered" evidence="7">
    <location>
        <begin position="1"/>
        <end position="25"/>
    </location>
</feature>
<evidence type="ECO:0000256" key="6">
    <source>
        <dbReference type="ARBA" id="ARBA00023136"/>
    </source>
</evidence>
<comment type="subcellular location">
    <subcellularLocation>
        <location evidence="1">Cell membrane</location>
        <topology evidence="1">Multi-pass membrane protein</topology>
    </subcellularLocation>
</comment>
<dbReference type="Proteomes" id="UP001597097">
    <property type="component" value="Unassembled WGS sequence"/>
</dbReference>
<sequence length="98" mass="10826">MATLTTTNDLAAGPASRRGPARRRSNRRGLMRWIAVHSIALAIGLMFVLPLVFVALTAFMSDRQALTADLWPRSWHPANFATVFDTAPLLKYLGNSML</sequence>
<keyword evidence="5 8" id="KW-1133">Transmembrane helix</keyword>
<protein>
    <submittedName>
        <fullName evidence="9">Carbohydrate ABC transporter permease</fullName>
    </submittedName>
</protein>
<dbReference type="PANTHER" id="PTHR43744:SF12">
    <property type="entry name" value="ABC TRANSPORTER PERMEASE PROTEIN MG189-RELATED"/>
    <property type="match status" value="1"/>
</dbReference>
<name>A0ABW4FZA8_9ACTN</name>
<dbReference type="InterPro" id="IPR035906">
    <property type="entry name" value="MetI-like_sf"/>
</dbReference>
<evidence type="ECO:0000256" key="7">
    <source>
        <dbReference type="SAM" id="MobiDB-lite"/>
    </source>
</evidence>
<comment type="caution">
    <text evidence="9">The sequence shown here is derived from an EMBL/GenBank/DDBJ whole genome shotgun (WGS) entry which is preliminary data.</text>
</comment>
<evidence type="ECO:0000256" key="3">
    <source>
        <dbReference type="ARBA" id="ARBA00022475"/>
    </source>
</evidence>
<evidence type="ECO:0000256" key="8">
    <source>
        <dbReference type="SAM" id="Phobius"/>
    </source>
</evidence>